<evidence type="ECO:0000256" key="1">
    <source>
        <dbReference type="ARBA" id="ARBA00022553"/>
    </source>
</evidence>
<dbReference type="SUPFAM" id="SSF48065">
    <property type="entry name" value="DBL homology domain (DH-domain)"/>
    <property type="match status" value="1"/>
</dbReference>
<dbReference type="Proteomes" id="UP001360560">
    <property type="component" value="Unassembled WGS sequence"/>
</dbReference>
<dbReference type="Gene3D" id="1.10.10.10">
    <property type="entry name" value="Winged helix-like DNA-binding domain superfamily/Winged helix DNA-binding domain"/>
    <property type="match status" value="1"/>
</dbReference>
<dbReference type="InterPro" id="IPR000591">
    <property type="entry name" value="DEP_dom"/>
</dbReference>
<dbReference type="InterPro" id="IPR036390">
    <property type="entry name" value="WH_DNA-bd_sf"/>
</dbReference>
<feature type="compositionally biased region" description="Polar residues" evidence="3">
    <location>
        <begin position="211"/>
        <end position="235"/>
    </location>
</feature>
<comment type="caution">
    <text evidence="6">The sequence shown here is derived from an EMBL/GenBank/DDBJ whole genome shotgun (WGS) entry which is preliminary data.</text>
</comment>
<dbReference type="InterPro" id="IPR000219">
    <property type="entry name" value="DH_dom"/>
</dbReference>
<feature type="domain" description="CNH" evidence="5">
    <location>
        <begin position="992"/>
        <end position="1285"/>
    </location>
</feature>
<feature type="compositionally biased region" description="Low complexity" evidence="3">
    <location>
        <begin position="122"/>
        <end position="133"/>
    </location>
</feature>
<reference evidence="6 7" key="1">
    <citation type="journal article" date="2023" name="Elife">
        <title>Identification of key yeast species and microbe-microbe interactions impacting larval growth of Drosophila in the wild.</title>
        <authorList>
            <person name="Mure A."/>
            <person name="Sugiura Y."/>
            <person name="Maeda R."/>
            <person name="Honda K."/>
            <person name="Sakurai N."/>
            <person name="Takahashi Y."/>
            <person name="Watada M."/>
            <person name="Katoh T."/>
            <person name="Gotoh A."/>
            <person name="Gotoh Y."/>
            <person name="Taniguchi I."/>
            <person name="Nakamura K."/>
            <person name="Hayashi T."/>
            <person name="Katayama T."/>
            <person name="Uemura T."/>
            <person name="Hattori Y."/>
        </authorList>
    </citation>
    <scope>NUCLEOTIDE SEQUENCE [LARGE SCALE GENOMIC DNA]</scope>
    <source>
        <strain evidence="6 7">SC-9</strain>
    </source>
</reference>
<dbReference type="SMART" id="SM00036">
    <property type="entry name" value="CNH"/>
    <property type="match status" value="1"/>
</dbReference>
<dbReference type="InterPro" id="IPR035899">
    <property type="entry name" value="DBL_dom_sf"/>
</dbReference>
<evidence type="ECO:0000259" key="4">
    <source>
        <dbReference type="PROSITE" id="PS50010"/>
    </source>
</evidence>
<keyword evidence="1" id="KW-0597">Phosphoprotein</keyword>
<dbReference type="InterPro" id="IPR011993">
    <property type="entry name" value="PH-like_dom_sf"/>
</dbReference>
<dbReference type="InterPro" id="IPR001180">
    <property type="entry name" value="CNH_dom"/>
</dbReference>
<dbReference type="SUPFAM" id="SSF69322">
    <property type="entry name" value="Tricorn protease domain 2"/>
    <property type="match status" value="1"/>
</dbReference>
<dbReference type="SMART" id="SM00049">
    <property type="entry name" value="DEP"/>
    <property type="match status" value="1"/>
</dbReference>
<dbReference type="Gene3D" id="2.30.29.30">
    <property type="entry name" value="Pleckstrin-homology domain (PH domain)/Phosphotyrosine-binding domain (PTB)"/>
    <property type="match status" value="1"/>
</dbReference>
<dbReference type="PROSITE" id="PS50010">
    <property type="entry name" value="DH_2"/>
    <property type="match status" value="1"/>
</dbReference>
<sequence>MSGQNYVQRQETFNDIFGGSRFESSPSREQNPRLPNNGRYHDQNKLDSYNPGVQYENVPVQLLQTNLPADQRQGYSLDPNIKSKRSFPELGGPHMRSQEQQHIFSNQMPTYASNDRQVYPNQQVSQAPQAQVPSLPPSFAGNFPVAGSSYNELPYSPQQQSSQLGPPGRQYQQQTSQQQSSQPESTQRQSLESDDVVAPLNFGRRAVSSGYPISNNNGRSMSQGSINYQEQPRTKSLTNGVYSSFRSQNDGSMSSRNLNGRIIPQKLDLWNNGSQNNIFNTSGNINGQSTDQFGSQTNLNSKSKSINALMRPSRSASSMSSRTPSRSQTSVSSSKAFFGPKRAYIYPAMLSKVAKEFRELLTLGERDKNGLTYRDAFTGQEAINVICLIIRNNDRGLALLLGRALDAQKFFHDVTYEHRLRDSKQEVYQFNEILEGLQSSSRQDSFSSASQATLVGHNGLDYEESVEIPQAKSSVTQAPVEVNGVFTLLTECYSPTCTRENLCYSIACPRRFEQQARLNMKPQGGLKRIESKSSVHGDESSKLLWSYSVPKEILESVEDREKKRQEVIFETIYTERDFVKDLEYIKDFWIIPLKTKNIIPERERESFIRKVFGGINEILMINNKMAEELTARQKQQPVVSQIGDIFINFIPRFHPFVKYAANRIFGKYEFERQKQTNPAFSKFVAETERLKESRRLDLSSFLSKPTSRPARYPLLLGQVLKRTKDDNPDKKNIKKAIEMLEKLLAKINKETGYASDKYQLAILKQQLVFKPGEFVDLKLTDEQRRILYNGNLSRRNNDDIQVYLLDNTLLFVKIKQVNKREQHKVFQRPIPVQLLYVSMTEEPMNLREIVAKETTSHSFALTRTNTNASLLFGNSSTFIAESTAGSSTAVNNANSGTSLPLTDSKNNSSASIIGGRSNTLKIDLSSNNSTLKYPLSFVYIGRRGYDMTLYSQNFQTQRALYEAVEQQQTKLKKLNDIFTLNPLTERFFNHQTNRINCAIPFYGGRRLVCGTDSGIYVSTIRMCVSDNGQSRVVSNPINVIDKPNVTQIEVLDDYQTLIAICDKKLYCWPLDVLESFNAKENSKKGKELLTHVSFFRVGVINGKRLVCAAKNGSSHSIKIFEPIDPRKKIAKKKFKSESKEMPFNSEIVSISFLKSKLCIVGCTRGFQVVSIEQGSMEQLLDPADTSLDFVTRREGLKPIAIYKLNSDYLLSYSEFSFFVDVNGWRSRPTWIIHWEGLPQSFALWYPYLLSFDNNFIEIRDCNTSELLRIITGEGIRLLHASSQEILYAYVDSNGYDVVASLDFWEKANKNSYPAATISEF</sequence>
<feature type="compositionally biased region" description="Low complexity" evidence="3">
    <location>
        <begin position="153"/>
        <end position="190"/>
    </location>
</feature>
<gene>
    <name evidence="6" type="ORF">DASC09_039050</name>
</gene>
<organism evidence="6 7">
    <name type="scientific">Saccharomycopsis crataegensis</name>
    <dbReference type="NCBI Taxonomy" id="43959"/>
    <lineage>
        <taxon>Eukaryota</taxon>
        <taxon>Fungi</taxon>
        <taxon>Dikarya</taxon>
        <taxon>Ascomycota</taxon>
        <taxon>Saccharomycotina</taxon>
        <taxon>Saccharomycetes</taxon>
        <taxon>Saccharomycopsidaceae</taxon>
        <taxon>Saccharomycopsis</taxon>
    </lineage>
</organism>
<dbReference type="GO" id="GO:0035556">
    <property type="term" value="P:intracellular signal transduction"/>
    <property type="evidence" value="ECO:0007669"/>
    <property type="project" value="InterPro"/>
</dbReference>
<evidence type="ECO:0000313" key="7">
    <source>
        <dbReference type="Proteomes" id="UP001360560"/>
    </source>
</evidence>
<accession>A0AAV5QNT5</accession>
<feature type="region of interest" description="Disordered" evidence="3">
    <location>
        <begin position="122"/>
        <end position="235"/>
    </location>
</feature>
<feature type="compositionally biased region" description="Polar residues" evidence="3">
    <location>
        <begin position="280"/>
        <end position="306"/>
    </location>
</feature>
<dbReference type="PANTHER" id="PTHR46572">
    <property type="entry name" value="RHO1 GDP-GTP EXCHANGE PROTEIN 1-RELATED"/>
    <property type="match status" value="1"/>
</dbReference>
<keyword evidence="7" id="KW-1185">Reference proteome</keyword>
<evidence type="ECO:0000259" key="5">
    <source>
        <dbReference type="PROSITE" id="PS50219"/>
    </source>
</evidence>
<keyword evidence="2" id="KW-0344">Guanine-nucleotide releasing factor</keyword>
<dbReference type="PANTHER" id="PTHR46572:SF2">
    <property type="entry name" value="RHO1 GDP-GTP EXCHANGE PROTEIN 1-RELATED"/>
    <property type="match status" value="1"/>
</dbReference>
<dbReference type="SMART" id="SM00325">
    <property type="entry name" value="RhoGEF"/>
    <property type="match status" value="1"/>
</dbReference>
<dbReference type="InterPro" id="IPR052233">
    <property type="entry name" value="Rho-type_GEFs"/>
</dbReference>
<dbReference type="EMBL" id="BTFZ01000011">
    <property type="protein sequence ID" value="GMM36580.1"/>
    <property type="molecule type" value="Genomic_DNA"/>
</dbReference>
<dbReference type="Pfam" id="PF15405">
    <property type="entry name" value="PH_5"/>
    <property type="match status" value="2"/>
</dbReference>
<evidence type="ECO:0000256" key="3">
    <source>
        <dbReference type="SAM" id="MobiDB-lite"/>
    </source>
</evidence>
<dbReference type="GO" id="GO:0005085">
    <property type="term" value="F:guanyl-nucleotide exchange factor activity"/>
    <property type="evidence" value="ECO:0007669"/>
    <property type="project" value="UniProtKB-KW"/>
</dbReference>
<dbReference type="SUPFAM" id="SSF50729">
    <property type="entry name" value="PH domain-like"/>
    <property type="match status" value="1"/>
</dbReference>
<feature type="region of interest" description="Disordered" evidence="3">
    <location>
        <begin position="70"/>
        <end position="100"/>
    </location>
</feature>
<dbReference type="CDD" id="cd00160">
    <property type="entry name" value="RhoGEF"/>
    <property type="match status" value="1"/>
</dbReference>
<dbReference type="Pfam" id="PF00780">
    <property type="entry name" value="CNH"/>
    <property type="match status" value="1"/>
</dbReference>
<dbReference type="Pfam" id="PF00610">
    <property type="entry name" value="DEP"/>
    <property type="match status" value="1"/>
</dbReference>
<dbReference type="Pfam" id="PF00621">
    <property type="entry name" value="RhoGEF"/>
    <property type="match status" value="1"/>
</dbReference>
<dbReference type="RefSeq" id="XP_064853576.1">
    <property type="nucleotide sequence ID" value="XM_064997504.1"/>
</dbReference>
<evidence type="ECO:0000313" key="6">
    <source>
        <dbReference type="EMBL" id="GMM36580.1"/>
    </source>
</evidence>
<proteinExistence type="predicted"/>
<dbReference type="PROSITE" id="PS50219">
    <property type="entry name" value="CNH"/>
    <property type="match status" value="1"/>
</dbReference>
<protein>
    <submittedName>
        <fullName evidence="6">Rho family guanine nucleotide exchange factor</fullName>
    </submittedName>
</protein>
<feature type="region of interest" description="Disordered" evidence="3">
    <location>
        <begin position="280"/>
        <end position="333"/>
    </location>
</feature>
<dbReference type="SUPFAM" id="SSF46785">
    <property type="entry name" value="Winged helix' DNA-binding domain"/>
    <property type="match status" value="1"/>
</dbReference>
<feature type="region of interest" description="Disordered" evidence="3">
    <location>
        <begin position="1"/>
        <end position="51"/>
    </location>
</feature>
<dbReference type="Gene3D" id="1.20.900.10">
    <property type="entry name" value="Dbl homology (DH) domain"/>
    <property type="match status" value="1"/>
</dbReference>
<dbReference type="InterPro" id="IPR041675">
    <property type="entry name" value="PH_5"/>
</dbReference>
<evidence type="ECO:0000256" key="2">
    <source>
        <dbReference type="ARBA" id="ARBA00022658"/>
    </source>
</evidence>
<dbReference type="InterPro" id="IPR036388">
    <property type="entry name" value="WH-like_DNA-bd_sf"/>
</dbReference>
<feature type="compositionally biased region" description="Low complexity" evidence="3">
    <location>
        <begin position="310"/>
        <end position="333"/>
    </location>
</feature>
<name>A0AAV5QNT5_9ASCO</name>
<feature type="domain" description="DH" evidence="4">
    <location>
        <begin position="563"/>
        <end position="750"/>
    </location>
</feature>
<dbReference type="GeneID" id="90074555"/>
<feature type="compositionally biased region" description="Polar residues" evidence="3">
    <location>
        <begin position="1"/>
        <end position="13"/>
    </location>
</feature>